<organism evidence="1 2">
    <name type="scientific">Frankia nepalensis</name>
    <dbReference type="NCBI Taxonomy" id="1836974"/>
    <lineage>
        <taxon>Bacteria</taxon>
        <taxon>Bacillati</taxon>
        <taxon>Actinomycetota</taxon>
        <taxon>Actinomycetes</taxon>
        <taxon>Frankiales</taxon>
        <taxon>Frankiaceae</taxon>
        <taxon>Frankia</taxon>
    </lineage>
</organism>
<evidence type="ECO:0000313" key="1">
    <source>
        <dbReference type="EMBL" id="MBL7627861.1"/>
    </source>
</evidence>
<comment type="caution">
    <text evidence="1">The sequence shown here is derived from an EMBL/GenBank/DDBJ whole genome shotgun (WGS) entry which is preliminary data.</text>
</comment>
<dbReference type="EMBL" id="JAEACQ010000164">
    <property type="protein sequence ID" value="MBL7627861.1"/>
    <property type="molecule type" value="Genomic_DNA"/>
</dbReference>
<name>A0A937R9G0_9ACTN</name>
<reference evidence="1" key="1">
    <citation type="submission" date="2020-12" db="EMBL/GenBank/DDBJ databases">
        <title>Genomic characterization of non-nitrogen-fixing Frankia strains.</title>
        <authorList>
            <person name="Carlos-Shanley C."/>
            <person name="Guerra T."/>
            <person name="Hahn D."/>
        </authorList>
    </citation>
    <scope>NUCLEOTIDE SEQUENCE</scope>
    <source>
        <strain evidence="1">CN6</strain>
    </source>
</reference>
<accession>A0A937R9G0</accession>
<dbReference type="Proteomes" id="UP000604475">
    <property type="component" value="Unassembled WGS sequence"/>
</dbReference>
<proteinExistence type="predicted"/>
<keyword evidence="2" id="KW-1185">Reference proteome</keyword>
<protein>
    <submittedName>
        <fullName evidence="1">Uncharacterized protein</fullName>
    </submittedName>
</protein>
<sequence length="62" mass="6549">MLIDGQLVDGLASTCATINPATAKALGEALTRWRGRRIDYEGGRTAHTLSARGWAALPARLG</sequence>
<gene>
    <name evidence="1" type="ORF">I7412_11890</name>
</gene>
<dbReference type="RefSeq" id="WP_202999764.1">
    <property type="nucleotide sequence ID" value="NZ_JADWYU010000199.1"/>
</dbReference>
<dbReference type="AlphaFoldDB" id="A0A937R9G0"/>
<evidence type="ECO:0000313" key="2">
    <source>
        <dbReference type="Proteomes" id="UP000604475"/>
    </source>
</evidence>